<dbReference type="AlphaFoldDB" id="A0AAV1TWJ5"/>
<name>A0AAV1TWJ5_9STRA</name>
<evidence type="ECO:0000313" key="1">
    <source>
        <dbReference type="EMBL" id="CAK7897575.1"/>
    </source>
</evidence>
<evidence type="ECO:0000313" key="3">
    <source>
        <dbReference type="Proteomes" id="UP001162060"/>
    </source>
</evidence>
<dbReference type="EMBL" id="CAKLBY020000101">
    <property type="protein sequence ID" value="CAK7926796.1"/>
    <property type="molecule type" value="Genomic_DNA"/>
</dbReference>
<protein>
    <submittedName>
        <fullName evidence="2">Uncharacterized protein</fullName>
    </submittedName>
</protein>
<organism evidence="2 3">
    <name type="scientific">Peronospora matthiolae</name>
    <dbReference type="NCBI Taxonomy" id="2874970"/>
    <lineage>
        <taxon>Eukaryota</taxon>
        <taxon>Sar</taxon>
        <taxon>Stramenopiles</taxon>
        <taxon>Oomycota</taxon>
        <taxon>Peronosporomycetes</taxon>
        <taxon>Peronosporales</taxon>
        <taxon>Peronosporaceae</taxon>
        <taxon>Peronospora</taxon>
    </lineage>
</organism>
<evidence type="ECO:0000313" key="2">
    <source>
        <dbReference type="EMBL" id="CAK7926796.1"/>
    </source>
</evidence>
<accession>A0AAV1TWJ5</accession>
<dbReference type="EMBL" id="CAKLBY020000014">
    <property type="protein sequence ID" value="CAK7897575.1"/>
    <property type="molecule type" value="Genomic_DNA"/>
</dbReference>
<gene>
    <name evidence="2" type="ORF">PM001_LOCUS11946</name>
    <name evidence="1" type="ORF">PM001_LOCUS1469</name>
</gene>
<comment type="caution">
    <text evidence="2">The sequence shown here is derived from an EMBL/GenBank/DDBJ whole genome shotgun (WGS) entry which is preliminary data.</text>
</comment>
<dbReference type="PANTHER" id="PTHR33946:SF4">
    <property type="entry name" value="COAGULATION FACTOR XI"/>
    <property type="match status" value="1"/>
</dbReference>
<reference evidence="2" key="1">
    <citation type="submission" date="2024-01" db="EMBL/GenBank/DDBJ databases">
        <authorList>
            <person name="Webb A."/>
        </authorList>
    </citation>
    <scope>NUCLEOTIDE SEQUENCE</scope>
    <source>
        <strain evidence="2">Pm1</strain>
    </source>
</reference>
<dbReference type="Proteomes" id="UP001162060">
    <property type="component" value="Unassembled WGS sequence"/>
</dbReference>
<sequence length="121" mass="13211">MTSATSVQARVQGDTPVWDEDAKMWLSKLGTTELAYMNYLDSVNTASVEGALMFVQAEGINVNDQSVLGDLNIDDLVGITKMGYSSYEEFCEDGGVEFKASNTGSGFEVEESIEFLGEAWR</sequence>
<dbReference type="PANTHER" id="PTHR33946">
    <property type="match status" value="1"/>
</dbReference>
<proteinExistence type="predicted"/>